<evidence type="ECO:0000313" key="9">
    <source>
        <dbReference type="EMBL" id="OMH40637.1"/>
    </source>
</evidence>
<keyword evidence="3" id="KW-1003">Cell membrane</keyword>
<evidence type="ECO:0000256" key="5">
    <source>
        <dbReference type="ARBA" id="ARBA00022989"/>
    </source>
</evidence>
<keyword evidence="10" id="KW-1185">Reference proteome</keyword>
<dbReference type="InterPro" id="IPR045621">
    <property type="entry name" value="BPD_transp_1_N"/>
</dbReference>
<dbReference type="STRING" id="1914305.BLW93_04390"/>
<keyword evidence="2 7" id="KW-0813">Transport</keyword>
<comment type="caution">
    <text evidence="9">The sequence shown here is derived from an EMBL/GenBank/DDBJ whole genome shotgun (WGS) entry which is preliminary data.</text>
</comment>
<evidence type="ECO:0000256" key="1">
    <source>
        <dbReference type="ARBA" id="ARBA00004651"/>
    </source>
</evidence>
<dbReference type="InterPro" id="IPR035906">
    <property type="entry name" value="MetI-like_sf"/>
</dbReference>
<evidence type="ECO:0000256" key="6">
    <source>
        <dbReference type="ARBA" id="ARBA00023136"/>
    </source>
</evidence>
<comment type="subcellular location">
    <subcellularLocation>
        <location evidence="1 7">Cell membrane</location>
        <topology evidence="1 7">Multi-pass membrane protein</topology>
    </subcellularLocation>
</comment>
<evidence type="ECO:0000256" key="3">
    <source>
        <dbReference type="ARBA" id="ARBA00022475"/>
    </source>
</evidence>
<proteinExistence type="inferred from homology"/>
<dbReference type="EMBL" id="MOEN01000012">
    <property type="protein sequence ID" value="OMH40637.1"/>
    <property type="molecule type" value="Genomic_DNA"/>
</dbReference>
<dbReference type="Pfam" id="PF19300">
    <property type="entry name" value="BPD_transp_1_N"/>
    <property type="match status" value="1"/>
</dbReference>
<evidence type="ECO:0000259" key="8">
    <source>
        <dbReference type="PROSITE" id="PS50928"/>
    </source>
</evidence>
<feature type="transmembrane region" description="Helical" evidence="7">
    <location>
        <begin position="133"/>
        <end position="158"/>
    </location>
</feature>
<feature type="transmembrane region" description="Helical" evidence="7">
    <location>
        <begin position="259"/>
        <end position="280"/>
    </location>
</feature>
<evidence type="ECO:0000313" key="10">
    <source>
        <dbReference type="Proteomes" id="UP000187408"/>
    </source>
</evidence>
<dbReference type="Pfam" id="PF00528">
    <property type="entry name" value="BPD_transp_1"/>
    <property type="match status" value="1"/>
</dbReference>
<dbReference type="GO" id="GO:0005886">
    <property type="term" value="C:plasma membrane"/>
    <property type="evidence" value="ECO:0007669"/>
    <property type="project" value="UniProtKB-SubCell"/>
</dbReference>
<sequence>MRGLLKYIGYRLVSSVVMIFLMVTFVFFLLRILPGDPVLALTGGKAPPEVVKQLKEQLGLNLPIYKQYLKFLSDILHGNLGTSIVTGESIKSELLERFPATLELSIVSIILAAGWGIVLGIEGARREGSVFDFVTKLIALSFYAIPIFFVGIMMQYIFGVKLGWFPISGRIDPLNEPDHVITGLYLVDTLLTKNFAGFVDALKHIFLPAFSLSLVLFSVIYRITRSNMILQLKKEYVKAARARGLKERRVIYYHAFKNAFIPIFTLIGLQFAGLLGGAILTENVFSWPGLGSYLIERIGYRDFPAIQGAILFYAVIVVFISIAIDIICALMNPKIKYE</sequence>
<evidence type="ECO:0000256" key="2">
    <source>
        <dbReference type="ARBA" id="ARBA00022448"/>
    </source>
</evidence>
<evidence type="ECO:0000256" key="4">
    <source>
        <dbReference type="ARBA" id="ARBA00022692"/>
    </source>
</evidence>
<dbReference type="SUPFAM" id="SSF161098">
    <property type="entry name" value="MetI-like"/>
    <property type="match status" value="1"/>
</dbReference>
<evidence type="ECO:0000256" key="7">
    <source>
        <dbReference type="RuleBase" id="RU363032"/>
    </source>
</evidence>
<feature type="transmembrane region" description="Helical" evidence="7">
    <location>
        <begin position="205"/>
        <end position="224"/>
    </location>
</feature>
<keyword evidence="6 7" id="KW-0472">Membrane</keyword>
<comment type="similarity">
    <text evidence="7">Belongs to the binding-protein-dependent transport system permease family.</text>
</comment>
<dbReference type="InterPro" id="IPR000515">
    <property type="entry name" value="MetI-like"/>
</dbReference>
<accession>A0A1R1MLH0</accession>
<dbReference type="PANTHER" id="PTHR43163">
    <property type="entry name" value="DIPEPTIDE TRANSPORT SYSTEM PERMEASE PROTEIN DPPB-RELATED"/>
    <property type="match status" value="1"/>
</dbReference>
<feature type="transmembrane region" description="Helical" evidence="7">
    <location>
        <begin position="310"/>
        <end position="331"/>
    </location>
</feature>
<keyword evidence="5 7" id="KW-1133">Transmembrane helix</keyword>
<dbReference type="CDD" id="cd06261">
    <property type="entry name" value="TM_PBP2"/>
    <property type="match status" value="1"/>
</dbReference>
<dbReference type="AlphaFoldDB" id="A0A1R1MLH0"/>
<dbReference type="Gene3D" id="1.10.3720.10">
    <property type="entry name" value="MetI-like"/>
    <property type="match status" value="1"/>
</dbReference>
<feature type="domain" description="ABC transmembrane type-1" evidence="8">
    <location>
        <begin position="98"/>
        <end position="328"/>
    </location>
</feature>
<dbReference type="OrthoDB" id="9773221at2"/>
<gene>
    <name evidence="9" type="ORF">BLW93_04390</name>
</gene>
<dbReference type="PROSITE" id="PS50928">
    <property type="entry name" value="ABC_TM1"/>
    <property type="match status" value="1"/>
</dbReference>
<dbReference type="Proteomes" id="UP000187408">
    <property type="component" value="Unassembled WGS sequence"/>
</dbReference>
<dbReference type="GO" id="GO:0055085">
    <property type="term" value="P:transmembrane transport"/>
    <property type="evidence" value="ECO:0007669"/>
    <property type="project" value="InterPro"/>
</dbReference>
<name>A0A1R1MLH0_9BACT</name>
<feature type="transmembrane region" description="Helical" evidence="7">
    <location>
        <begin position="12"/>
        <end position="33"/>
    </location>
</feature>
<reference evidence="9 10" key="1">
    <citation type="submission" date="2016-10" db="EMBL/GenBank/DDBJ databases">
        <title>Genome sequence of a sulfur-reducing bacterium Desulfurobacterium indicum K6013.</title>
        <authorList>
            <person name="Cao J."/>
            <person name="Shao Z."/>
            <person name="Alain K."/>
            <person name="Jebbar M."/>
        </authorList>
    </citation>
    <scope>NUCLEOTIDE SEQUENCE [LARGE SCALE GENOMIC DNA]</scope>
    <source>
        <strain evidence="9 10">K6013</strain>
    </source>
</reference>
<keyword evidence="4 7" id="KW-0812">Transmembrane</keyword>
<feature type="transmembrane region" description="Helical" evidence="7">
    <location>
        <begin position="104"/>
        <end position="121"/>
    </location>
</feature>
<dbReference type="PANTHER" id="PTHR43163:SF6">
    <property type="entry name" value="DIPEPTIDE TRANSPORT SYSTEM PERMEASE PROTEIN DPPB-RELATED"/>
    <property type="match status" value="1"/>
</dbReference>
<protein>
    <submittedName>
        <fullName evidence="9">Peptide ABC transporter permease</fullName>
    </submittedName>
</protein>
<organism evidence="9 10">
    <name type="scientific">Desulfurobacterium indicum</name>
    <dbReference type="NCBI Taxonomy" id="1914305"/>
    <lineage>
        <taxon>Bacteria</taxon>
        <taxon>Pseudomonadati</taxon>
        <taxon>Aquificota</taxon>
        <taxon>Aquificia</taxon>
        <taxon>Desulfurobacteriales</taxon>
        <taxon>Desulfurobacteriaceae</taxon>
        <taxon>Desulfurobacterium</taxon>
    </lineage>
</organism>